<comment type="similarity">
    <text evidence="2 12">Belongs to the HSF family.</text>
</comment>
<dbReference type="SMART" id="SM00415">
    <property type="entry name" value="HSF"/>
    <property type="match status" value="1"/>
</dbReference>
<sequence length="363" mass="41942">MDGSQGGPAPFLAKTYEMVDDVATNDIVSWTQNGDSFVVWNPPDFARDLLPNYFKHNNFSSFIRQLNTYGFRKIDPDQWEFANEDFIRGQMHLLKNIHRRKPIHSHSATQMPDQEREEFEKEIEKLKLDNGSLQSKIETHKQENQAYEFGIKSLGQRLSNIDQKQRQLKTRLAHLLQKPEFTSCVAQQSQLQNKKRRLLVSNYLSDQASKQDRQLVINCDHHSNDVPMINLELMENLDTCVGFWENFFQDIAGNLLMEDDYEFGSLTQQSALMQTSEDSDPNIPPQSHHSSGIDVNSCPDNVDSGTTQSNDVFWQQFFTDTPEVESERREHDFRSRLLNPNVSCWNVDSLAKQMGHLTPAQKT</sequence>
<evidence type="ECO:0000256" key="13">
    <source>
        <dbReference type="SAM" id="Coils"/>
    </source>
</evidence>
<keyword evidence="8" id="KW-0804">Transcription</keyword>
<evidence type="ECO:0000256" key="10">
    <source>
        <dbReference type="ARBA" id="ARBA00055747"/>
    </source>
</evidence>
<dbReference type="GO" id="GO:0006357">
    <property type="term" value="P:regulation of transcription by RNA polymerase II"/>
    <property type="evidence" value="ECO:0007669"/>
    <property type="project" value="TreeGrafter"/>
</dbReference>
<organism evidence="16 17">
    <name type="scientific">Lithospermum erythrorhizon</name>
    <name type="common">Purple gromwell</name>
    <name type="synonym">Lithospermum officinale var. erythrorhizon</name>
    <dbReference type="NCBI Taxonomy" id="34254"/>
    <lineage>
        <taxon>Eukaryota</taxon>
        <taxon>Viridiplantae</taxon>
        <taxon>Streptophyta</taxon>
        <taxon>Embryophyta</taxon>
        <taxon>Tracheophyta</taxon>
        <taxon>Spermatophyta</taxon>
        <taxon>Magnoliopsida</taxon>
        <taxon>eudicotyledons</taxon>
        <taxon>Gunneridae</taxon>
        <taxon>Pentapetalae</taxon>
        <taxon>asterids</taxon>
        <taxon>lamiids</taxon>
        <taxon>Boraginales</taxon>
        <taxon>Boraginaceae</taxon>
        <taxon>Boraginoideae</taxon>
        <taxon>Lithospermeae</taxon>
        <taxon>Lithospermum</taxon>
    </lineage>
</organism>
<dbReference type="InterPro" id="IPR036390">
    <property type="entry name" value="WH_DNA-bd_sf"/>
</dbReference>
<keyword evidence="3" id="KW-0597">Phosphoprotein</keyword>
<dbReference type="GO" id="GO:0034605">
    <property type="term" value="P:cellular response to heat"/>
    <property type="evidence" value="ECO:0007669"/>
    <property type="project" value="TreeGrafter"/>
</dbReference>
<evidence type="ECO:0000256" key="1">
    <source>
        <dbReference type="ARBA" id="ARBA00004123"/>
    </source>
</evidence>
<feature type="domain" description="HSF-type DNA-binding" evidence="15">
    <location>
        <begin position="50"/>
        <end position="74"/>
    </location>
</feature>
<evidence type="ECO:0000256" key="12">
    <source>
        <dbReference type="RuleBase" id="RU004020"/>
    </source>
</evidence>
<feature type="compositionally biased region" description="Polar residues" evidence="14">
    <location>
        <begin position="285"/>
        <end position="294"/>
    </location>
</feature>
<keyword evidence="13" id="KW-0175">Coiled coil</keyword>
<keyword evidence="5" id="KW-0346">Stress response</keyword>
<evidence type="ECO:0000256" key="5">
    <source>
        <dbReference type="ARBA" id="ARBA00023016"/>
    </source>
</evidence>
<dbReference type="InterPro" id="IPR036388">
    <property type="entry name" value="WH-like_DNA-bd_sf"/>
</dbReference>
<keyword evidence="4" id="KW-0805">Transcription regulation</keyword>
<dbReference type="AlphaFoldDB" id="A0AAV3Q0C0"/>
<evidence type="ECO:0000256" key="2">
    <source>
        <dbReference type="ARBA" id="ARBA00006403"/>
    </source>
</evidence>
<keyword evidence="7" id="KW-0010">Activator</keyword>
<name>A0AAV3Q0C0_LITER</name>
<reference evidence="16 17" key="1">
    <citation type="submission" date="2024-01" db="EMBL/GenBank/DDBJ databases">
        <title>The complete chloroplast genome sequence of Lithospermum erythrorhizon: insights into the phylogenetic relationship among Boraginaceae species and the maternal lineages of purple gromwells.</title>
        <authorList>
            <person name="Okada T."/>
            <person name="Watanabe K."/>
        </authorList>
    </citation>
    <scope>NUCLEOTIDE SEQUENCE [LARGE SCALE GENOMIC DNA]</scope>
</reference>
<feature type="region of interest" description="Disordered" evidence="14">
    <location>
        <begin position="273"/>
        <end position="304"/>
    </location>
</feature>
<evidence type="ECO:0000313" key="17">
    <source>
        <dbReference type="Proteomes" id="UP001454036"/>
    </source>
</evidence>
<dbReference type="PRINTS" id="PR00056">
    <property type="entry name" value="HSFDOMAIN"/>
</dbReference>
<evidence type="ECO:0000259" key="15">
    <source>
        <dbReference type="PROSITE" id="PS00434"/>
    </source>
</evidence>
<dbReference type="FunFam" id="1.10.10.10:FF:000057">
    <property type="entry name" value="Heat shock transcription factor 1"/>
    <property type="match status" value="1"/>
</dbReference>
<gene>
    <name evidence="16" type="ORF">LIER_14771</name>
</gene>
<dbReference type="Gene3D" id="1.10.10.10">
    <property type="entry name" value="Winged helix-like DNA-binding domain superfamily/Winged helix DNA-binding domain"/>
    <property type="match status" value="1"/>
</dbReference>
<evidence type="ECO:0000256" key="14">
    <source>
        <dbReference type="SAM" id="MobiDB-lite"/>
    </source>
</evidence>
<evidence type="ECO:0000313" key="16">
    <source>
        <dbReference type="EMBL" id="GAA0157519.1"/>
    </source>
</evidence>
<dbReference type="EMBL" id="BAABME010003124">
    <property type="protein sequence ID" value="GAA0157519.1"/>
    <property type="molecule type" value="Genomic_DNA"/>
</dbReference>
<proteinExistence type="inferred from homology"/>
<accession>A0AAV3Q0C0</accession>
<keyword evidence="9" id="KW-0539">Nucleus</keyword>
<evidence type="ECO:0000256" key="3">
    <source>
        <dbReference type="ARBA" id="ARBA00022553"/>
    </source>
</evidence>
<protein>
    <recommendedName>
        <fullName evidence="11">Heat stress transcription factor</fullName>
    </recommendedName>
</protein>
<evidence type="ECO:0000256" key="8">
    <source>
        <dbReference type="ARBA" id="ARBA00023163"/>
    </source>
</evidence>
<dbReference type="PROSITE" id="PS00434">
    <property type="entry name" value="HSF_DOMAIN"/>
    <property type="match status" value="1"/>
</dbReference>
<evidence type="ECO:0000256" key="6">
    <source>
        <dbReference type="ARBA" id="ARBA00023125"/>
    </source>
</evidence>
<evidence type="ECO:0000256" key="9">
    <source>
        <dbReference type="ARBA" id="ARBA00023242"/>
    </source>
</evidence>
<comment type="caution">
    <text evidence="16">The sequence shown here is derived from an EMBL/GenBank/DDBJ whole genome shotgun (WGS) entry which is preliminary data.</text>
</comment>
<comment type="function">
    <text evidence="10">DNA-binding protein that specifically binds heat shock promoter elements (HSE) and activates transcription.</text>
</comment>
<dbReference type="InterPro" id="IPR000232">
    <property type="entry name" value="HSF_DNA-bd"/>
</dbReference>
<evidence type="ECO:0000256" key="7">
    <source>
        <dbReference type="ARBA" id="ARBA00023159"/>
    </source>
</evidence>
<dbReference type="GO" id="GO:0000978">
    <property type="term" value="F:RNA polymerase II cis-regulatory region sequence-specific DNA binding"/>
    <property type="evidence" value="ECO:0007669"/>
    <property type="project" value="TreeGrafter"/>
</dbReference>
<dbReference type="Proteomes" id="UP001454036">
    <property type="component" value="Unassembled WGS sequence"/>
</dbReference>
<keyword evidence="6" id="KW-0238">DNA-binding</keyword>
<dbReference type="PANTHER" id="PTHR10015">
    <property type="entry name" value="HEAT SHOCK TRANSCRIPTION FACTOR"/>
    <property type="match status" value="1"/>
</dbReference>
<dbReference type="SUPFAM" id="SSF46785">
    <property type="entry name" value="Winged helix' DNA-binding domain"/>
    <property type="match status" value="1"/>
</dbReference>
<keyword evidence="17" id="KW-1185">Reference proteome</keyword>
<dbReference type="Pfam" id="PF00447">
    <property type="entry name" value="HSF_DNA-bind"/>
    <property type="match status" value="1"/>
</dbReference>
<evidence type="ECO:0000256" key="11">
    <source>
        <dbReference type="ARBA" id="ARBA00081483"/>
    </source>
</evidence>
<evidence type="ECO:0000256" key="4">
    <source>
        <dbReference type="ARBA" id="ARBA00023015"/>
    </source>
</evidence>
<dbReference type="GO" id="GO:0005634">
    <property type="term" value="C:nucleus"/>
    <property type="evidence" value="ECO:0007669"/>
    <property type="project" value="UniProtKB-SubCell"/>
</dbReference>
<feature type="coiled-coil region" evidence="13">
    <location>
        <begin position="116"/>
        <end position="143"/>
    </location>
</feature>
<comment type="subcellular location">
    <subcellularLocation>
        <location evidence="1">Nucleus</location>
    </subcellularLocation>
</comment>
<dbReference type="PANTHER" id="PTHR10015:SF445">
    <property type="entry name" value="HEAT STRESS TRANSCRIPTION FACTOR A-4B-LIKE"/>
    <property type="match status" value="1"/>
</dbReference>
<dbReference type="GO" id="GO:0003700">
    <property type="term" value="F:DNA-binding transcription factor activity"/>
    <property type="evidence" value="ECO:0007669"/>
    <property type="project" value="InterPro"/>
</dbReference>